<evidence type="ECO:0000313" key="2">
    <source>
        <dbReference type="Proteomes" id="UP001055286"/>
    </source>
</evidence>
<reference evidence="1" key="2">
    <citation type="submission" date="2021-08" db="EMBL/GenBank/DDBJ databases">
        <authorList>
            <person name="Tani A."/>
            <person name="Ola A."/>
            <person name="Ogura Y."/>
            <person name="Katsura K."/>
            <person name="Hayashi T."/>
        </authorList>
    </citation>
    <scope>NUCLEOTIDE SEQUENCE</scope>
    <source>
        <strain evidence="1">JCM 32048</strain>
    </source>
</reference>
<dbReference type="EMBL" id="BPQJ01000019">
    <property type="protein sequence ID" value="GJD63788.1"/>
    <property type="molecule type" value="Genomic_DNA"/>
</dbReference>
<evidence type="ECO:0008006" key="3">
    <source>
        <dbReference type="Google" id="ProtNLM"/>
    </source>
</evidence>
<gene>
    <name evidence="1" type="ORF">MPEAHAMD_3959</name>
</gene>
<organism evidence="1 2">
    <name type="scientific">Methylobacterium frigidaeris</name>
    <dbReference type="NCBI Taxonomy" id="2038277"/>
    <lineage>
        <taxon>Bacteria</taxon>
        <taxon>Pseudomonadati</taxon>
        <taxon>Pseudomonadota</taxon>
        <taxon>Alphaproteobacteria</taxon>
        <taxon>Hyphomicrobiales</taxon>
        <taxon>Methylobacteriaceae</taxon>
        <taxon>Methylobacterium</taxon>
    </lineage>
</organism>
<dbReference type="RefSeq" id="WP_238192143.1">
    <property type="nucleotide sequence ID" value="NZ_BPQJ01000019.1"/>
</dbReference>
<dbReference type="Proteomes" id="UP001055286">
    <property type="component" value="Unassembled WGS sequence"/>
</dbReference>
<accession>A0AA37M5K4</accession>
<comment type="caution">
    <text evidence="1">The sequence shown here is derived from an EMBL/GenBank/DDBJ whole genome shotgun (WGS) entry which is preliminary data.</text>
</comment>
<sequence>MTDRPIIFSGPMVRALLADSKTQTRRVLKKQDWPEGVVRLYPHQTEGVPCLPGDRLWVREVVAAGACCDLPPAQWAPSFWRREQGSPANRNGLWYAADGLSPDHPITDRGRWRPSIHMPRWASRLTLAVCEVRVERLHDITEQAASAEGVCHFVEQHSGSASWDGLSSADRTALVRQIYGSSLKAFQHLWETLHGPDSWAANPWVAAISFRVTPANIDTLPEQAGGQA</sequence>
<reference evidence="1" key="1">
    <citation type="journal article" date="2016" name="Front. Microbiol.">
        <title>Genome Sequence of the Piezophilic, Mesophilic Sulfate-Reducing Bacterium Desulfovibrio indicus J2T.</title>
        <authorList>
            <person name="Cao J."/>
            <person name="Maignien L."/>
            <person name="Shao Z."/>
            <person name="Alain K."/>
            <person name="Jebbar M."/>
        </authorList>
    </citation>
    <scope>NUCLEOTIDE SEQUENCE</scope>
    <source>
        <strain evidence="1">JCM 32048</strain>
    </source>
</reference>
<proteinExistence type="predicted"/>
<evidence type="ECO:0000313" key="1">
    <source>
        <dbReference type="EMBL" id="GJD63788.1"/>
    </source>
</evidence>
<keyword evidence="2" id="KW-1185">Reference proteome</keyword>
<dbReference type="AlphaFoldDB" id="A0AA37M5K4"/>
<protein>
    <recommendedName>
        <fullName evidence="3">ASCH domain-containing protein</fullName>
    </recommendedName>
</protein>
<name>A0AA37M5K4_9HYPH</name>